<comment type="similarity">
    <text evidence="2">Belongs to the bacterial sugar transferase family.</text>
</comment>
<feature type="transmembrane region" description="Helical" evidence="7">
    <location>
        <begin position="12"/>
        <end position="31"/>
    </location>
</feature>
<evidence type="ECO:0000256" key="6">
    <source>
        <dbReference type="ARBA" id="ARBA00023136"/>
    </source>
</evidence>
<dbReference type="InterPro" id="IPR003362">
    <property type="entry name" value="Bact_transf"/>
</dbReference>
<dbReference type="Proteomes" id="UP001317705">
    <property type="component" value="Chromosome"/>
</dbReference>
<dbReference type="NCBIfam" id="TIGR03025">
    <property type="entry name" value="EPS_sugtrans"/>
    <property type="match status" value="1"/>
</dbReference>
<protein>
    <submittedName>
        <fullName evidence="9">Galactosyl transferase</fullName>
    </submittedName>
</protein>
<keyword evidence="3 9" id="KW-0808">Transferase</keyword>
<keyword evidence="10" id="KW-1185">Reference proteome</keyword>
<evidence type="ECO:0000256" key="5">
    <source>
        <dbReference type="ARBA" id="ARBA00022989"/>
    </source>
</evidence>
<accession>A0ABM8ELL9</accession>
<dbReference type="Pfam" id="PF02397">
    <property type="entry name" value="Bac_transf"/>
    <property type="match status" value="1"/>
</dbReference>
<proteinExistence type="inferred from homology"/>
<dbReference type="RefSeq" id="WP_281999551.1">
    <property type="nucleotide sequence ID" value="NZ_AP027151.1"/>
</dbReference>
<feature type="transmembrane region" description="Helical" evidence="7">
    <location>
        <begin position="76"/>
        <end position="98"/>
    </location>
</feature>
<keyword evidence="5 7" id="KW-1133">Transmembrane helix</keyword>
<reference evidence="9 10" key="1">
    <citation type="submission" date="2022-12" db="EMBL/GenBank/DDBJ databases">
        <title>Polyphasic characterization of Geotalea uranireducens NIT-SL11 newly isolated from a complex of sewage sludge and microbially reduced graphene oxide.</title>
        <authorList>
            <person name="Xie L."/>
            <person name="Yoshida N."/>
            <person name="Meng L."/>
        </authorList>
    </citation>
    <scope>NUCLEOTIDE SEQUENCE [LARGE SCALE GENOMIC DNA]</scope>
    <source>
        <strain evidence="9 10">NIT-SL11</strain>
    </source>
</reference>
<evidence type="ECO:0000256" key="1">
    <source>
        <dbReference type="ARBA" id="ARBA00004141"/>
    </source>
</evidence>
<feature type="transmembrane region" description="Helical" evidence="7">
    <location>
        <begin position="280"/>
        <end position="301"/>
    </location>
</feature>
<dbReference type="PANTHER" id="PTHR30576">
    <property type="entry name" value="COLANIC BIOSYNTHESIS UDP-GLUCOSE LIPID CARRIER TRANSFERASE"/>
    <property type="match status" value="1"/>
</dbReference>
<dbReference type="GO" id="GO:0016740">
    <property type="term" value="F:transferase activity"/>
    <property type="evidence" value="ECO:0007669"/>
    <property type="project" value="UniProtKB-KW"/>
</dbReference>
<name>A0ABM8ELL9_9BACT</name>
<dbReference type="InterPro" id="IPR036291">
    <property type="entry name" value="NAD(P)-bd_dom_sf"/>
</dbReference>
<evidence type="ECO:0000256" key="2">
    <source>
        <dbReference type="ARBA" id="ARBA00006464"/>
    </source>
</evidence>
<keyword evidence="4 7" id="KW-0812">Transmembrane</keyword>
<dbReference type="InterPro" id="IPR017475">
    <property type="entry name" value="EPS_sugar_tfrase"/>
</dbReference>
<evidence type="ECO:0000256" key="3">
    <source>
        <dbReference type="ARBA" id="ARBA00022679"/>
    </source>
</evidence>
<keyword evidence="6 7" id="KW-0472">Membrane</keyword>
<evidence type="ECO:0000313" key="10">
    <source>
        <dbReference type="Proteomes" id="UP001317705"/>
    </source>
</evidence>
<feature type="transmembrane region" description="Helical" evidence="7">
    <location>
        <begin position="43"/>
        <end position="64"/>
    </location>
</feature>
<dbReference type="Pfam" id="PF13727">
    <property type="entry name" value="CoA_binding_3"/>
    <property type="match status" value="1"/>
</dbReference>
<comment type="subcellular location">
    <subcellularLocation>
        <location evidence="1">Membrane</location>
        <topology evidence="1">Multi-pass membrane protein</topology>
    </subcellularLocation>
</comment>
<dbReference type="EMBL" id="AP027151">
    <property type="protein sequence ID" value="BDV43439.1"/>
    <property type="molecule type" value="Genomic_DNA"/>
</dbReference>
<dbReference type="Gene3D" id="3.40.50.720">
    <property type="entry name" value="NAD(P)-binding Rossmann-like Domain"/>
    <property type="match status" value="1"/>
</dbReference>
<evidence type="ECO:0000313" key="9">
    <source>
        <dbReference type="EMBL" id="BDV43439.1"/>
    </source>
</evidence>
<evidence type="ECO:0000256" key="7">
    <source>
        <dbReference type="SAM" id="Phobius"/>
    </source>
</evidence>
<gene>
    <name evidence="9" type="primary">cps2E</name>
    <name evidence="9" type="ORF">GURASL_23620</name>
</gene>
<organism evidence="9 10">
    <name type="scientific">Geotalea uraniireducens</name>
    <dbReference type="NCBI Taxonomy" id="351604"/>
    <lineage>
        <taxon>Bacteria</taxon>
        <taxon>Pseudomonadati</taxon>
        <taxon>Thermodesulfobacteriota</taxon>
        <taxon>Desulfuromonadia</taxon>
        <taxon>Geobacterales</taxon>
        <taxon>Geobacteraceae</taxon>
        <taxon>Geotalea</taxon>
    </lineage>
</organism>
<dbReference type="PANTHER" id="PTHR30576:SF10">
    <property type="entry name" value="SLL5057 PROTEIN"/>
    <property type="match status" value="1"/>
</dbReference>
<evidence type="ECO:0000256" key="4">
    <source>
        <dbReference type="ARBA" id="ARBA00022692"/>
    </source>
</evidence>
<evidence type="ECO:0000259" key="8">
    <source>
        <dbReference type="Pfam" id="PF02397"/>
    </source>
</evidence>
<dbReference type="SUPFAM" id="SSF51735">
    <property type="entry name" value="NAD(P)-binding Rossmann-fold domains"/>
    <property type="match status" value="1"/>
</dbReference>
<feature type="domain" description="Bacterial sugar transferase" evidence="8">
    <location>
        <begin position="275"/>
        <end position="463"/>
    </location>
</feature>
<feature type="transmembrane region" description="Helical" evidence="7">
    <location>
        <begin position="110"/>
        <end position="130"/>
    </location>
</feature>
<sequence length="469" mass="53795">MLKQQARLFKKIAVTLDLCALVVAFAFAYYLRALETTLPSVWHYLWALLIIVPVWLFLLTRFSMYDSLRTLTFGQILSKLLQVQIFGGMLTSSLLFLAQPQDFRRRFFSYFLIVSFLLITGEKVGIKLLLGAMRRRGYNTRNLLIVGTGRKGIDFAEVVERHADWGLKIVGFITCLEERPQDDSPKYDVLGGLDDLCTVCKSHFVDDVVFCLPHRSEGIIETHLKDMGEMGINVRMVLDSFIADGSRRELSLFHNTIPMITFYSRPFDAGQLFLKRCLDLAGAAVGLLITGLFTPFIALAIKLESPGPLLFGQERVGMNGRVFTCWKFRSMYVDAEERKQELMHLNEMQGAIFKIKNDPRVTRVGAFLRKTSLDELPQFWNVLMGEMSLVGTRPPTPAEVAEYENWHRRRISMKPGITGLWQVSGRNQINEFDEIVRLDLRYIDQWSIWLDIKLIFKTILVVFYGRGAC</sequence>